<keyword evidence="44" id="KW-1185">Reference proteome</keyword>
<dbReference type="GO" id="GO:0004622">
    <property type="term" value="F:phosphatidylcholine lysophospholipase activity"/>
    <property type="evidence" value="ECO:0007669"/>
    <property type="project" value="UniProtKB-EC"/>
</dbReference>
<reference evidence="43" key="1">
    <citation type="journal article" date="2023" name="Insect Mol. Biol.">
        <title>Genome sequencing provides insights into the evolution of gene families encoding plant cell wall-degrading enzymes in longhorned beetles.</title>
        <authorList>
            <person name="Shin N.R."/>
            <person name="Okamura Y."/>
            <person name="Kirsch R."/>
            <person name="Pauchet Y."/>
        </authorList>
    </citation>
    <scope>NUCLEOTIDE SEQUENCE</scope>
    <source>
        <strain evidence="43">AMC_N1</strain>
    </source>
</reference>
<comment type="catalytic activity">
    <reaction evidence="41">
        <text>1,3-di-(9Z-octadecenoyl)-glycerol + H2O = 1-(9Z-octadecenoyl)-glycerol + (9Z)-octadecenoate + H(+)</text>
        <dbReference type="Rhea" id="RHEA:39939"/>
        <dbReference type="ChEBI" id="CHEBI:15377"/>
        <dbReference type="ChEBI" id="CHEBI:15378"/>
        <dbReference type="ChEBI" id="CHEBI:30823"/>
        <dbReference type="ChEBI" id="CHEBI:75342"/>
        <dbReference type="ChEBI" id="CHEBI:75735"/>
    </reaction>
    <physiologicalReaction direction="left-to-right" evidence="41">
        <dbReference type="Rhea" id="RHEA:39940"/>
    </physiologicalReaction>
</comment>
<evidence type="ECO:0000256" key="12">
    <source>
        <dbReference type="ARBA" id="ARBA00023180"/>
    </source>
</evidence>
<evidence type="ECO:0000256" key="9">
    <source>
        <dbReference type="ARBA" id="ARBA00022989"/>
    </source>
</evidence>
<evidence type="ECO:0000256" key="31">
    <source>
        <dbReference type="ARBA" id="ARBA00048374"/>
    </source>
</evidence>
<comment type="catalytic activity">
    <reaction evidence="29">
        <text>1,2-dihexadecanoyl-sn-glycero-3-phosphocholine + H2O = 1-hexadecanoyl-sn-glycero-3-phosphocholine + hexadecanoate + H(+)</text>
        <dbReference type="Rhea" id="RHEA:41223"/>
        <dbReference type="ChEBI" id="CHEBI:7896"/>
        <dbReference type="ChEBI" id="CHEBI:15377"/>
        <dbReference type="ChEBI" id="CHEBI:15378"/>
        <dbReference type="ChEBI" id="CHEBI:72998"/>
        <dbReference type="ChEBI" id="CHEBI:72999"/>
    </reaction>
    <physiologicalReaction direction="left-to-right" evidence="29">
        <dbReference type="Rhea" id="RHEA:41224"/>
    </physiologicalReaction>
</comment>
<comment type="catalytic activity">
    <reaction evidence="26">
        <text>1-hexadecanoyl-2-(9Z-octadecenoyl)-sn-glycero-3-phospho-(1'-sn-glycerol) + H2O = 1-hexadecanoyl-sn-glycero-3-phospho-(1'-sn-glycerol) + (9Z)-octadecenoate + H(+)</text>
        <dbReference type="Rhea" id="RHEA:40919"/>
        <dbReference type="ChEBI" id="CHEBI:15377"/>
        <dbReference type="ChEBI" id="CHEBI:15378"/>
        <dbReference type="ChEBI" id="CHEBI:30823"/>
        <dbReference type="ChEBI" id="CHEBI:72841"/>
        <dbReference type="ChEBI" id="CHEBI:75158"/>
    </reaction>
    <physiologicalReaction direction="left-to-right" evidence="26">
        <dbReference type="Rhea" id="RHEA:40920"/>
    </physiologicalReaction>
</comment>
<protein>
    <recommendedName>
        <fullName evidence="3">Phospholipase B1, membrane-associated</fullName>
    </recommendedName>
    <alternativeName>
        <fullName evidence="16">Lysophospholipase</fullName>
    </alternativeName>
    <alternativeName>
        <fullName evidence="17">Phospholipase A2</fullName>
    </alternativeName>
    <alternativeName>
        <fullName evidence="19">Phospholipase B/lipase</fullName>
    </alternativeName>
    <alternativeName>
        <fullName evidence="18">Triacylglycerol lipase</fullName>
    </alternativeName>
</protein>
<dbReference type="PANTHER" id="PTHR21325:SF31">
    <property type="entry name" value="GH22081P-RELATED"/>
    <property type="match status" value="1"/>
</dbReference>
<evidence type="ECO:0000256" key="4">
    <source>
        <dbReference type="ARBA" id="ARBA00022475"/>
    </source>
</evidence>
<evidence type="ECO:0000256" key="28">
    <source>
        <dbReference type="ARBA" id="ARBA00048058"/>
    </source>
</evidence>
<evidence type="ECO:0000256" key="37">
    <source>
        <dbReference type="ARBA" id="ARBA00048869"/>
    </source>
</evidence>
<evidence type="ECO:0000256" key="30">
    <source>
        <dbReference type="ARBA" id="ARBA00048362"/>
    </source>
</evidence>
<evidence type="ECO:0000256" key="10">
    <source>
        <dbReference type="ARBA" id="ARBA00023098"/>
    </source>
</evidence>
<comment type="caution">
    <text evidence="43">The sequence shown here is derived from an EMBL/GenBank/DDBJ whole genome shotgun (WGS) entry which is preliminary data.</text>
</comment>
<evidence type="ECO:0000256" key="33">
    <source>
        <dbReference type="ARBA" id="ARBA00048454"/>
    </source>
</evidence>
<comment type="catalytic activity">
    <reaction evidence="40">
        <text>1,2-dihexadecanoyl-sn-glycero-3-phosphocholine + 2 H2O = sn-glycerol 3-phosphocholine + 2 hexadecanoate + 2 H(+)</text>
        <dbReference type="Rhea" id="RHEA:40975"/>
        <dbReference type="ChEBI" id="CHEBI:7896"/>
        <dbReference type="ChEBI" id="CHEBI:15377"/>
        <dbReference type="ChEBI" id="CHEBI:15378"/>
        <dbReference type="ChEBI" id="CHEBI:16870"/>
        <dbReference type="ChEBI" id="CHEBI:72999"/>
    </reaction>
    <physiologicalReaction direction="left-to-right" evidence="40">
        <dbReference type="Rhea" id="RHEA:40976"/>
    </physiologicalReaction>
</comment>
<keyword evidence="11" id="KW-0472">Membrane</keyword>
<comment type="catalytic activity">
    <reaction evidence="14">
        <text>1-hexadecanoyl-2-(9Z,12Z-octadecadienoyl)-sn-glycero-3-phosphocholine + H2O = (9Z,12Z)-octadecadienoate + 1-hexadecanoyl-sn-glycero-3-phosphocholine + H(+)</text>
        <dbReference type="Rhea" id="RHEA:40811"/>
        <dbReference type="ChEBI" id="CHEBI:15377"/>
        <dbReference type="ChEBI" id="CHEBI:15378"/>
        <dbReference type="ChEBI" id="CHEBI:30245"/>
        <dbReference type="ChEBI" id="CHEBI:72998"/>
        <dbReference type="ChEBI" id="CHEBI:73002"/>
    </reaction>
    <physiologicalReaction direction="left-to-right" evidence="14">
        <dbReference type="Rhea" id="RHEA:40812"/>
    </physiologicalReaction>
</comment>
<comment type="catalytic activity">
    <reaction evidence="37">
        <text>1,3-dihexadecanoyl-2-(9Z-octadecenoyl)glycerol + H2O = 1,3-dihexadecanoylglycerol + (9Z)-octadecenoate + H(+)</text>
        <dbReference type="Rhea" id="RHEA:40983"/>
        <dbReference type="ChEBI" id="CHEBI:15377"/>
        <dbReference type="ChEBI" id="CHEBI:15378"/>
        <dbReference type="ChEBI" id="CHEBI:30823"/>
        <dbReference type="ChEBI" id="CHEBI:75688"/>
        <dbReference type="ChEBI" id="CHEBI:77619"/>
    </reaction>
    <physiologicalReaction direction="left-to-right" evidence="37">
        <dbReference type="Rhea" id="RHEA:40984"/>
    </physiologicalReaction>
</comment>
<dbReference type="InterPro" id="IPR035547">
    <property type="entry name" value="Phospholipase_B"/>
</dbReference>
<keyword evidence="7" id="KW-0677">Repeat</keyword>
<keyword evidence="12" id="KW-0325">Glycoprotein</keyword>
<evidence type="ECO:0000256" key="18">
    <source>
        <dbReference type="ARBA" id="ARBA00031485"/>
    </source>
</evidence>
<evidence type="ECO:0000256" key="15">
    <source>
        <dbReference type="ARBA" id="ARBA00023422"/>
    </source>
</evidence>
<dbReference type="GO" id="GO:0006644">
    <property type="term" value="P:phospholipid metabolic process"/>
    <property type="evidence" value="ECO:0007669"/>
    <property type="project" value="TreeGrafter"/>
</dbReference>
<evidence type="ECO:0000256" key="36">
    <source>
        <dbReference type="ARBA" id="ARBA00048699"/>
    </source>
</evidence>
<evidence type="ECO:0000256" key="2">
    <source>
        <dbReference type="ARBA" id="ARBA00009979"/>
    </source>
</evidence>
<dbReference type="Pfam" id="PF00657">
    <property type="entry name" value="Lipase_GDSL"/>
    <property type="match status" value="1"/>
</dbReference>
<dbReference type="CDD" id="cd01824">
    <property type="entry name" value="Phospholipase_B_like"/>
    <property type="match status" value="1"/>
</dbReference>
<comment type="catalytic activity">
    <reaction evidence="42">
        <text>2-(9Z-octadecenoyl)-glycerol + H2O = glycerol + (9Z)-octadecenoate + H(+)</text>
        <dbReference type="Rhea" id="RHEA:38491"/>
        <dbReference type="ChEBI" id="CHEBI:15377"/>
        <dbReference type="ChEBI" id="CHEBI:15378"/>
        <dbReference type="ChEBI" id="CHEBI:17754"/>
        <dbReference type="ChEBI" id="CHEBI:30823"/>
        <dbReference type="ChEBI" id="CHEBI:73990"/>
    </reaction>
    <physiologicalReaction direction="left-to-right" evidence="42">
        <dbReference type="Rhea" id="RHEA:38492"/>
    </physiologicalReaction>
</comment>
<comment type="subcellular location">
    <subcellularLocation>
        <location evidence="1">Apical cell membrane</location>
        <topology evidence="1">Single-pass type I membrane protein</topology>
    </subcellularLocation>
</comment>
<comment type="catalytic activity">
    <reaction evidence="39">
        <text>1-hexadecanoyl-2-(9Z)-octadecenoyl-3-octadecanoyl-sn-glycerol + H2O = 1-hexadecanoyl-3-octadecanoyl-sn-glycerol + (9Z)-octadecenoate + H(+)</text>
        <dbReference type="Rhea" id="RHEA:41103"/>
        <dbReference type="ChEBI" id="CHEBI:15377"/>
        <dbReference type="ChEBI" id="CHEBI:15378"/>
        <dbReference type="ChEBI" id="CHEBI:30823"/>
        <dbReference type="ChEBI" id="CHEBI:77623"/>
        <dbReference type="ChEBI" id="CHEBI:77624"/>
    </reaction>
    <physiologicalReaction direction="left-to-right" evidence="39">
        <dbReference type="Rhea" id="RHEA:41104"/>
    </physiologicalReaction>
</comment>
<accession>A0AAV8ZD45</accession>
<organism evidence="43 44">
    <name type="scientific">Aromia moschata</name>
    <dbReference type="NCBI Taxonomy" id="1265417"/>
    <lineage>
        <taxon>Eukaryota</taxon>
        <taxon>Metazoa</taxon>
        <taxon>Ecdysozoa</taxon>
        <taxon>Arthropoda</taxon>
        <taxon>Hexapoda</taxon>
        <taxon>Insecta</taxon>
        <taxon>Pterygota</taxon>
        <taxon>Neoptera</taxon>
        <taxon>Endopterygota</taxon>
        <taxon>Coleoptera</taxon>
        <taxon>Polyphaga</taxon>
        <taxon>Cucujiformia</taxon>
        <taxon>Chrysomeloidea</taxon>
        <taxon>Cerambycidae</taxon>
        <taxon>Cerambycinae</taxon>
        <taxon>Callichromatini</taxon>
        <taxon>Aromia</taxon>
    </lineage>
</organism>
<evidence type="ECO:0000256" key="22">
    <source>
        <dbReference type="ARBA" id="ARBA00047363"/>
    </source>
</evidence>
<comment type="catalytic activity">
    <reaction evidence="25">
        <text>2,3-di-(9Z)-octadecenoyl-sn-glycerol + H2O = 3-(9Z-octadecenoyl)-sn-glycerol + (9Z)-octadecenoate + H(+)</text>
        <dbReference type="Rhea" id="RHEA:42604"/>
        <dbReference type="ChEBI" id="CHEBI:15377"/>
        <dbReference type="ChEBI" id="CHEBI:15378"/>
        <dbReference type="ChEBI" id="CHEBI:30823"/>
        <dbReference type="ChEBI" id="CHEBI:75824"/>
        <dbReference type="ChEBI" id="CHEBI:75938"/>
    </reaction>
    <physiologicalReaction direction="left-to-right" evidence="25">
        <dbReference type="Rhea" id="RHEA:42605"/>
    </physiologicalReaction>
</comment>
<evidence type="ECO:0000313" key="44">
    <source>
        <dbReference type="Proteomes" id="UP001162162"/>
    </source>
</evidence>
<keyword evidence="5" id="KW-0812">Transmembrane</keyword>
<evidence type="ECO:0000256" key="8">
    <source>
        <dbReference type="ARBA" id="ARBA00022801"/>
    </source>
</evidence>
<evidence type="ECO:0000256" key="25">
    <source>
        <dbReference type="ARBA" id="ARBA00048011"/>
    </source>
</evidence>
<evidence type="ECO:0000256" key="29">
    <source>
        <dbReference type="ARBA" id="ARBA00048227"/>
    </source>
</evidence>
<evidence type="ECO:0000256" key="14">
    <source>
        <dbReference type="ARBA" id="ARBA00023408"/>
    </source>
</evidence>
<dbReference type="AlphaFoldDB" id="A0AAV8ZD45"/>
<dbReference type="GO" id="GO:0016324">
    <property type="term" value="C:apical plasma membrane"/>
    <property type="evidence" value="ECO:0007669"/>
    <property type="project" value="UniProtKB-SubCell"/>
</dbReference>
<comment type="catalytic activity">
    <reaction evidence="21">
        <text>1-hexadecanoyl-2-(9Z)-octadecenoyl-3-octadecanoyl-sn-glycerol + H2O = 2-(9Z-octadecenoyl)-3-octadecanoyl-sn-glycerol + hexadecanoate + H(+)</text>
        <dbReference type="Rhea" id="RHEA:41107"/>
        <dbReference type="ChEBI" id="CHEBI:7896"/>
        <dbReference type="ChEBI" id="CHEBI:15377"/>
        <dbReference type="ChEBI" id="CHEBI:15378"/>
        <dbReference type="ChEBI" id="CHEBI:75558"/>
        <dbReference type="ChEBI" id="CHEBI:77623"/>
    </reaction>
    <physiologicalReaction direction="left-to-right" evidence="21">
        <dbReference type="Rhea" id="RHEA:41108"/>
    </physiologicalReaction>
</comment>
<proteinExistence type="inferred from homology"/>
<evidence type="ECO:0000256" key="1">
    <source>
        <dbReference type="ARBA" id="ARBA00004247"/>
    </source>
</evidence>
<dbReference type="InterPro" id="IPR038885">
    <property type="entry name" value="PLB1"/>
</dbReference>
<dbReference type="GO" id="GO:0004806">
    <property type="term" value="F:triacylglycerol lipase activity"/>
    <property type="evidence" value="ECO:0007669"/>
    <property type="project" value="UniProtKB-EC"/>
</dbReference>
<comment type="catalytic activity">
    <reaction evidence="33">
        <text>a 1-acyl-sn-glycero-3-phosphocholine + H2O = sn-glycerol 3-phosphocholine + a fatty acid + H(+)</text>
        <dbReference type="Rhea" id="RHEA:15177"/>
        <dbReference type="ChEBI" id="CHEBI:15377"/>
        <dbReference type="ChEBI" id="CHEBI:15378"/>
        <dbReference type="ChEBI" id="CHEBI:16870"/>
        <dbReference type="ChEBI" id="CHEBI:28868"/>
        <dbReference type="ChEBI" id="CHEBI:58168"/>
        <dbReference type="EC" id="3.1.1.5"/>
    </reaction>
    <physiologicalReaction direction="left-to-right" evidence="33">
        <dbReference type="Rhea" id="RHEA:15178"/>
    </physiologicalReaction>
</comment>
<comment type="catalytic activity">
    <reaction evidence="27">
        <text>a 1-O-alkyl-2-acyl-sn-glycero-3-phosphocholine + H2O = a 1-O-alkyl-sn-glycero-3-phosphocholine + a fatty acid + H(+)</text>
        <dbReference type="Rhea" id="RHEA:36231"/>
        <dbReference type="ChEBI" id="CHEBI:15377"/>
        <dbReference type="ChEBI" id="CHEBI:15378"/>
        <dbReference type="ChEBI" id="CHEBI:28868"/>
        <dbReference type="ChEBI" id="CHEBI:30909"/>
        <dbReference type="ChEBI" id="CHEBI:36702"/>
        <dbReference type="EC" id="3.1.1.4"/>
    </reaction>
    <physiologicalReaction direction="left-to-right" evidence="27">
        <dbReference type="Rhea" id="RHEA:36232"/>
    </physiologicalReaction>
</comment>
<keyword evidence="10" id="KW-0443">Lipid metabolism</keyword>
<dbReference type="PANTHER" id="PTHR21325">
    <property type="entry name" value="PHOSPHOLIPASE B, PLB1"/>
    <property type="match status" value="1"/>
</dbReference>
<keyword evidence="9" id="KW-1133">Transmembrane helix</keyword>
<evidence type="ECO:0000256" key="41">
    <source>
        <dbReference type="ARBA" id="ARBA00049372"/>
    </source>
</evidence>
<comment type="catalytic activity">
    <reaction evidence="13">
        <text>a triacylglycerol + H2O = a diacylglycerol + a fatty acid + H(+)</text>
        <dbReference type="Rhea" id="RHEA:12044"/>
        <dbReference type="ChEBI" id="CHEBI:15377"/>
        <dbReference type="ChEBI" id="CHEBI:15378"/>
        <dbReference type="ChEBI" id="CHEBI:17855"/>
        <dbReference type="ChEBI" id="CHEBI:18035"/>
        <dbReference type="ChEBI" id="CHEBI:28868"/>
        <dbReference type="EC" id="3.1.1.3"/>
    </reaction>
    <physiologicalReaction direction="left-to-right" evidence="13">
        <dbReference type="Rhea" id="RHEA:12045"/>
    </physiologicalReaction>
</comment>
<dbReference type="GO" id="GO:0004623">
    <property type="term" value="F:phospholipase A2 activity"/>
    <property type="evidence" value="ECO:0007669"/>
    <property type="project" value="UniProtKB-EC"/>
</dbReference>
<evidence type="ECO:0000256" key="39">
    <source>
        <dbReference type="ARBA" id="ARBA00048939"/>
    </source>
</evidence>
<comment type="catalytic activity">
    <reaction evidence="35">
        <text>1-hexadecanoyl-sn-glycero-3-phosphocholine + H2O = sn-glycerol 3-phosphocholine + hexadecanoate + H(+)</text>
        <dbReference type="Rhea" id="RHEA:40435"/>
        <dbReference type="ChEBI" id="CHEBI:7896"/>
        <dbReference type="ChEBI" id="CHEBI:15377"/>
        <dbReference type="ChEBI" id="CHEBI:15378"/>
        <dbReference type="ChEBI" id="CHEBI:16870"/>
        <dbReference type="ChEBI" id="CHEBI:72998"/>
    </reaction>
    <physiologicalReaction direction="left-to-right" evidence="35">
        <dbReference type="Rhea" id="RHEA:40436"/>
    </physiologicalReaction>
</comment>
<evidence type="ECO:0000256" key="7">
    <source>
        <dbReference type="ARBA" id="ARBA00022737"/>
    </source>
</evidence>
<evidence type="ECO:0000256" key="19">
    <source>
        <dbReference type="ARBA" id="ARBA00033022"/>
    </source>
</evidence>
<comment type="catalytic activity">
    <reaction evidence="31">
        <text>1-octadecanoyl-2-(9Z,12Z)-octadecadienoyl-sn-glycerol + H2O = 1-octadecanoyl-sn-glycerol + (9Z,12Z)-octadecadienoate + H(+)</text>
        <dbReference type="Rhea" id="RHEA:40927"/>
        <dbReference type="ChEBI" id="CHEBI:15377"/>
        <dbReference type="ChEBI" id="CHEBI:15378"/>
        <dbReference type="ChEBI" id="CHEBI:30245"/>
        <dbReference type="ChEBI" id="CHEBI:75550"/>
        <dbReference type="ChEBI" id="CHEBI:77097"/>
    </reaction>
    <physiologicalReaction direction="left-to-right" evidence="31">
        <dbReference type="Rhea" id="RHEA:40928"/>
    </physiologicalReaction>
</comment>
<evidence type="ECO:0000256" key="3">
    <source>
        <dbReference type="ARBA" id="ARBA00015133"/>
    </source>
</evidence>
<gene>
    <name evidence="43" type="ORF">NQ318_018049</name>
</gene>
<dbReference type="SUPFAM" id="SSF52266">
    <property type="entry name" value="SGNH hydrolase"/>
    <property type="match status" value="1"/>
</dbReference>
<comment type="catalytic activity">
    <reaction evidence="22">
        <text>1,3-dihexadecanoyl-2-(9Z-octadecenoyl)glycerol + H2O = 1-hexadecanoyl-2-(9Z-octadecenoyl)-glycerol + hexadecanoate + H(+)</text>
        <dbReference type="Rhea" id="RHEA:40979"/>
        <dbReference type="ChEBI" id="CHEBI:7896"/>
        <dbReference type="ChEBI" id="CHEBI:15377"/>
        <dbReference type="ChEBI" id="CHEBI:15378"/>
        <dbReference type="ChEBI" id="CHEBI:75585"/>
        <dbReference type="ChEBI" id="CHEBI:75688"/>
    </reaction>
    <physiologicalReaction direction="left-to-right" evidence="22">
        <dbReference type="Rhea" id="RHEA:40980"/>
    </physiologicalReaction>
</comment>
<comment type="similarity">
    <text evidence="2">Belongs to the 'GDSL' lipolytic enzyme family. Phospholipase B1 subfamily.</text>
</comment>
<evidence type="ECO:0000256" key="34">
    <source>
        <dbReference type="ARBA" id="ARBA00048613"/>
    </source>
</evidence>
<evidence type="ECO:0000256" key="24">
    <source>
        <dbReference type="ARBA" id="ARBA00047459"/>
    </source>
</evidence>
<dbReference type="FunFam" id="3.40.50.1110:FF:000005">
    <property type="entry name" value="Phospholipase B1"/>
    <property type="match status" value="1"/>
</dbReference>
<comment type="catalytic activity">
    <reaction evidence="15">
        <text>a 1,2-diacyl-sn-glycero-3-phosphocholine + H2O = a 1-acyl-sn-glycero-3-phosphocholine + a fatty acid + H(+)</text>
        <dbReference type="Rhea" id="RHEA:15801"/>
        <dbReference type="ChEBI" id="CHEBI:15377"/>
        <dbReference type="ChEBI" id="CHEBI:15378"/>
        <dbReference type="ChEBI" id="CHEBI:28868"/>
        <dbReference type="ChEBI" id="CHEBI:57643"/>
        <dbReference type="ChEBI" id="CHEBI:58168"/>
        <dbReference type="EC" id="3.1.1.4"/>
    </reaction>
    <physiologicalReaction direction="left-to-right" evidence="15">
        <dbReference type="Rhea" id="RHEA:15802"/>
    </physiologicalReaction>
</comment>
<keyword evidence="8" id="KW-0378">Hydrolase</keyword>
<evidence type="ECO:0000256" key="20">
    <source>
        <dbReference type="ARBA" id="ARBA00045916"/>
    </source>
</evidence>
<comment type="catalytic activity">
    <reaction evidence="34">
        <text>1-hexadecanoyl-2-(9Z-octadecenoyl)-sn-glycero-3-phosphoethanolamine + H2O = 1-hexadecanoyl-sn-glycero-3-phosphoethanolamine + (9Z)-octadecenoate + H(+)</text>
        <dbReference type="Rhea" id="RHEA:40911"/>
        <dbReference type="ChEBI" id="CHEBI:15377"/>
        <dbReference type="ChEBI" id="CHEBI:15378"/>
        <dbReference type="ChEBI" id="CHEBI:30823"/>
        <dbReference type="ChEBI" id="CHEBI:73004"/>
        <dbReference type="ChEBI" id="CHEBI:73007"/>
    </reaction>
    <physiologicalReaction direction="left-to-right" evidence="34">
        <dbReference type="Rhea" id="RHEA:40912"/>
    </physiologicalReaction>
</comment>
<comment type="catalytic activity">
    <reaction evidence="38">
        <text>1-O-hexadecyl-2-(9Z)-octadecenoyl-sn-glycero-3-phosphocholine + H2O = 1-O-hexadecyl-sn-glycero-3-phosphocholine + (9Z)-octadecenoate + H(+)</text>
        <dbReference type="Rhea" id="RHEA:40915"/>
        <dbReference type="ChEBI" id="CHEBI:15377"/>
        <dbReference type="ChEBI" id="CHEBI:15378"/>
        <dbReference type="ChEBI" id="CHEBI:30823"/>
        <dbReference type="ChEBI" id="CHEBI:34112"/>
        <dbReference type="ChEBI" id="CHEBI:64496"/>
    </reaction>
    <physiologicalReaction direction="left-to-right" evidence="38">
        <dbReference type="Rhea" id="RHEA:40916"/>
    </physiologicalReaction>
</comment>
<comment type="catalytic activity">
    <reaction evidence="32">
        <text>1,2,3-tri-(9Z-octadecenoyl)-glycerol + H2O = di-(9Z)-octadecenoylglycerol + (9Z)-octadecenoate + H(+)</text>
        <dbReference type="Rhea" id="RHEA:38575"/>
        <dbReference type="ChEBI" id="CHEBI:15377"/>
        <dbReference type="ChEBI" id="CHEBI:15378"/>
        <dbReference type="ChEBI" id="CHEBI:30823"/>
        <dbReference type="ChEBI" id="CHEBI:53753"/>
        <dbReference type="ChEBI" id="CHEBI:75945"/>
    </reaction>
    <physiologicalReaction direction="left-to-right" evidence="32">
        <dbReference type="Rhea" id="RHEA:38576"/>
    </physiologicalReaction>
</comment>
<evidence type="ECO:0000256" key="23">
    <source>
        <dbReference type="ARBA" id="ARBA00047438"/>
    </source>
</evidence>
<evidence type="ECO:0000256" key="26">
    <source>
        <dbReference type="ARBA" id="ARBA00048015"/>
    </source>
</evidence>
<comment type="function">
    <text evidence="20">Calcium-independent membrane-associated phospholipase that catalyzes complete diacylation of phospholipids by hydrolyzing both sn-1 and sn-2 fatty acyl chains attached to the glycerol backbone (phospholipase B activity). Has dual phospholipase and lysophospholipase activities toward diacylphospholipids. Preferentially cleaves sn-2 ester bonds over sn-1 bonds. Acts as a lipase toward glycerolipid substrates. Hydrolyzes fatty acyl chains of diacylglycerols with preference for the sn-2 position and of triacylglycerols with not positional selectivity. May also hydrolyze long chain retinyl esters such as retinyl palmitate. May contribute to digestion of dietary phospholipids, glycerolipids and retinoids, facilitating lipid absorption at the brush border.</text>
</comment>
<evidence type="ECO:0000256" key="6">
    <source>
        <dbReference type="ARBA" id="ARBA00022729"/>
    </source>
</evidence>
<keyword evidence="6" id="KW-0732">Signal</keyword>
<sequence length="432" mass="49164">MYCYNVQQPSDSAMNLSALRYSKKAFIVRDNVDFPCNLNIPTRSKEIPKDAHQVRPGDIDVIGAIGDSLSVGYGASAVSLEQVFSEMRGKSFSIEAIEVEIHQCNADIVILPPDPDILTDNEECDDELIDTNIVPADIPGSLEVHFDQYEDFDSSGQGTWRTSMTLPNILKVFNPNLIGYSLATSLSTQRESQFNVAEVGAVSAHMPYMAKVLVHRMKTDPRVNIEKDWKLITHMIGDNDFCTEICFYNSSRIALIKHKDDLVKVLRILKANLPRTIVNVVPPPHLQVLTRMFDKPFICHLTHSVACPCLIGLSYQARQKKFLDVMRVWQKLDIEISNSPEFDLDDFTVIPHQFTLNYTFPKTERGTIDYRYLSEDCFHLSEKGQARFAHDLWNSMLEPFGKKSTDGSDVFEKFNCPSERHPFIFTRRNSQI</sequence>
<evidence type="ECO:0000256" key="40">
    <source>
        <dbReference type="ARBA" id="ARBA00049363"/>
    </source>
</evidence>
<evidence type="ECO:0000256" key="16">
    <source>
        <dbReference type="ARBA" id="ARBA00029723"/>
    </source>
</evidence>
<comment type="catalytic activity">
    <reaction evidence="36">
        <text>1-hexadecanoyl-2-(9Z-octadecenoyl)-sn-glycero-3-phosphocholine + H2O = 1-hexadecanoyl-sn-glycero-3-phosphocholine + (9Z)-octadecenoate + H(+)</text>
        <dbReference type="Rhea" id="RHEA:38779"/>
        <dbReference type="ChEBI" id="CHEBI:15377"/>
        <dbReference type="ChEBI" id="CHEBI:15378"/>
        <dbReference type="ChEBI" id="CHEBI:30823"/>
        <dbReference type="ChEBI" id="CHEBI:72998"/>
        <dbReference type="ChEBI" id="CHEBI:73001"/>
    </reaction>
    <physiologicalReaction direction="left-to-right" evidence="36">
        <dbReference type="Rhea" id="RHEA:38780"/>
    </physiologicalReaction>
</comment>
<comment type="catalytic activity">
    <reaction evidence="23">
        <text>1-(9Z-octadecenoyl)-glycerol + H2O = glycerol + (9Z)-octadecenoate + H(+)</text>
        <dbReference type="Rhea" id="RHEA:38487"/>
        <dbReference type="ChEBI" id="CHEBI:15377"/>
        <dbReference type="ChEBI" id="CHEBI:15378"/>
        <dbReference type="ChEBI" id="CHEBI:17754"/>
        <dbReference type="ChEBI" id="CHEBI:30823"/>
        <dbReference type="ChEBI" id="CHEBI:75342"/>
    </reaction>
    <physiologicalReaction direction="left-to-right" evidence="23">
        <dbReference type="Rhea" id="RHEA:38488"/>
    </physiologicalReaction>
</comment>
<evidence type="ECO:0000256" key="13">
    <source>
        <dbReference type="ARBA" id="ARBA00023369"/>
    </source>
</evidence>
<dbReference type="EMBL" id="JAPWTK010000003">
    <property type="protein sequence ID" value="KAJ8962095.1"/>
    <property type="molecule type" value="Genomic_DNA"/>
</dbReference>
<evidence type="ECO:0000256" key="17">
    <source>
        <dbReference type="ARBA" id="ARBA00031182"/>
    </source>
</evidence>
<evidence type="ECO:0000313" key="43">
    <source>
        <dbReference type="EMBL" id="KAJ8962095.1"/>
    </source>
</evidence>
<evidence type="ECO:0000256" key="11">
    <source>
        <dbReference type="ARBA" id="ARBA00023136"/>
    </source>
</evidence>
<evidence type="ECO:0000256" key="32">
    <source>
        <dbReference type="ARBA" id="ARBA00048386"/>
    </source>
</evidence>
<evidence type="ECO:0000256" key="38">
    <source>
        <dbReference type="ARBA" id="ARBA00048872"/>
    </source>
</evidence>
<dbReference type="InterPro" id="IPR001087">
    <property type="entry name" value="GDSL"/>
</dbReference>
<evidence type="ECO:0000256" key="21">
    <source>
        <dbReference type="ARBA" id="ARBA00047324"/>
    </source>
</evidence>
<comment type="catalytic activity">
    <reaction evidence="28">
        <text>1,2-di-(9Z-octadecenoyl)-sn-glycero-3-phosphocholine + H2O = 1-(9Z-octadecenoyl)-sn-glycero-3-phosphocholine + (9Z)-octadecenoate + H(+)</text>
        <dbReference type="Rhea" id="RHEA:40923"/>
        <dbReference type="ChEBI" id="CHEBI:15377"/>
        <dbReference type="ChEBI" id="CHEBI:15378"/>
        <dbReference type="ChEBI" id="CHEBI:28610"/>
        <dbReference type="ChEBI" id="CHEBI:30823"/>
        <dbReference type="ChEBI" id="CHEBI:74669"/>
    </reaction>
    <physiologicalReaction direction="left-to-right" evidence="28">
        <dbReference type="Rhea" id="RHEA:40924"/>
    </physiologicalReaction>
</comment>
<evidence type="ECO:0000256" key="5">
    <source>
        <dbReference type="ARBA" id="ARBA00022692"/>
    </source>
</evidence>
<name>A0AAV8ZD45_9CUCU</name>
<evidence type="ECO:0000256" key="42">
    <source>
        <dbReference type="ARBA" id="ARBA00049461"/>
    </source>
</evidence>
<keyword evidence="4" id="KW-1003">Cell membrane</keyword>
<evidence type="ECO:0000256" key="35">
    <source>
        <dbReference type="ARBA" id="ARBA00048656"/>
    </source>
</evidence>
<comment type="catalytic activity">
    <reaction evidence="30">
        <text>1-hexadecanoyl-2-(9Z,12Z-octadecadienoyl)-sn-glycero-3-phosphocholine + H2O = 2-(9Z,12Z-octadecadienoyl)-sn-glycero-3-phosphocholine + hexadecanoate + H(+)</text>
        <dbReference type="Rhea" id="RHEA:40971"/>
        <dbReference type="ChEBI" id="CHEBI:7896"/>
        <dbReference type="ChEBI" id="CHEBI:15377"/>
        <dbReference type="ChEBI" id="CHEBI:15378"/>
        <dbReference type="ChEBI" id="CHEBI:73002"/>
        <dbReference type="ChEBI" id="CHEBI:76084"/>
    </reaction>
    <physiologicalReaction direction="left-to-right" evidence="30">
        <dbReference type="Rhea" id="RHEA:40972"/>
    </physiologicalReaction>
</comment>
<comment type="catalytic activity">
    <reaction evidence="24">
        <text>1-hexadecanoyl-2-(9Z)-octadecenoyl-3-octadecanoyl-sn-glycerol + H2O = 1-hexadecanoyl-2-(9Z-octadecenoyl)-sn-glycerol + octadecanoate + H(+)</text>
        <dbReference type="Rhea" id="RHEA:41111"/>
        <dbReference type="ChEBI" id="CHEBI:15377"/>
        <dbReference type="ChEBI" id="CHEBI:15378"/>
        <dbReference type="ChEBI" id="CHEBI:25629"/>
        <dbReference type="ChEBI" id="CHEBI:75466"/>
        <dbReference type="ChEBI" id="CHEBI:77623"/>
    </reaction>
    <physiologicalReaction direction="left-to-right" evidence="24">
        <dbReference type="Rhea" id="RHEA:41112"/>
    </physiologicalReaction>
</comment>
<evidence type="ECO:0000256" key="27">
    <source>
        <dbReference type="ARBA" id="ARBA00048049"/>
    </source>
</evidence>
<dbReference type="Proteomes" id="UP001162162">
    <property type="component" value="Unassembled WGS sequence"/>
</dbReference>